<accession>A0AA39WLS0</accession>
<keyword evidence="1" id="KW-0472">Membrane</keyword>
<evidence type="ECO:0000313" key="2">
    <source>
        <dbReference type="EMBL" id="KAK0617732.1"/>
    </source>
</evidence>
<keyword evidence="1" id="KW-1133">Transmembrane helix</keyword>
<organism evidence="2 3">
    <name type="scientific">Immersiella caudata</name>
    <dbReference type="NCBI Taxonomy" id="314043"/>
    <lineage>
        <taxon>Eukaryota</taxon>
        <taxon>Fungi</taxon>
        <taxon>Dikarya</taxon>
        <taxon>Ascomycota</taxon>
        <taxon>Pezizomycotina</taxon>
        <taxon>Sordariomycetes</taxon>
        <taxon>Sordariomycetidae</taxon>
        <taxon>Sordariales</taxon>
        <taxon>Lasiosphaeriaceae</taxon>
        <taxon>Immersiella</taxon>
    </lineage>
</organism>
<comment type="caution">
    <text evidence="2">The sequence shown here is derived from an EMBL/GenBank/DDBJ whole genome shotgun (WGS) entry which is preliminary data.</text>
</comment>
<evidence type="ECO:0000256" key="1">
    <source>
        <dbReference type="SAM" id="Phobius"/>
    </source>
</evidence>
<protein>
    <submittedName>
        <fullName evidence="2">Uncharacterized protein</fullName>
    </submittedName>
</protein>
<keyword evidence="3" id="KW-1185">Reference proteome</keyword>
<proteinExistence type="predicted"/>
<gene>
    <name evidence="2" type="ORF">B0T14DRAFT_569213</name>
</gene>
<sequence>MVNTYTTSPVGLDIESTNSANAPTGKGPETYPYRRGLSCILRGCFGTFSTAVLGLTVYLLSEDVLGENIAKSTYAAPLVAAALSVLINYFALILSILRRYGTQGYWRWMLVADPVVMALAFWSFVMFGYSIRDQVIAEEPKEDYRGRMVEDMKPMLRELIAVTSLLIALFHLIATLGNLWGLRLVANRRKAFEQYGPSALQGSKLLAWANPHRSNKVTHTGYPAPN</sequence>
<feature type="transmembrane region" description="Helical" evidence="1">
    <location>
        <begin position="39"/>
        <end position="61"/>
    </location>
</feature>
<feature type="transmembrane region" description="Helical" evidence="1">
    <location>
        <begin position="109"/>
        <end position="131"/>
    </location>
</feature>
<evidence type="ECO:0000313" key="3">
    <source>
        <dbReference type="Proteomes" id="UP001175000"/>
    </source>
</evidence>
<feature type="transmembrane region" description="Helical" evidence="1">
    <location>
        <begin position="159"/>
        <end position="180"/>
    </location>
</feature>
<name>A0AA39WLS0_9PEZI</name>
<dbReference type="EMBL" id="JAULSU010000005">
    <property type="protein sequence ID" value="KAK0617732.1"/>
    <property type="molecule type" value="Genomic_DNA"/>
</dbReference>
<keyword evidence="1" id="KW-0812">Transmembrane</keyword>
<dbReference type="Proteomes" id="UP001175000">
    <property type="component" value="Unassembled WGS sequence"/>
</dbReference>
<feature type="transmembrane region" description="Helical" evidence="1">
    <location>
        <begin position="73"/>
        <end position="97"/>
    </location>
</feature>
<dbReference type="AlphaFoldDB" id="A0AA39WLS0"/>
<reference evidence="2" key="1">
    <citation type="submission" date="2023-06" db="EMBL/GenBank/DDBJ databases">
        <title>Genome-scale phylogeny and comparative genomics of the fungal order Sordariales.</title>
        <authorList>
            <consortium name="Lawrence Berkeley National Laboratory"/>
            <person name="Hensen N."/>
            <person name="Bonometti L."/>
            <person name="Westerberg I."/>
            <person name="Brannstrom I.O."/>
            <person name="Guillou S."/>
            <person name="Cros-Aarteil S."/>
            <person name="Calhoun S."/>
            <person name="Haridas S."/>
            <person name="Kuo A."/>
            <person name="Mondo S."/>
            <person name="Pangilinan J."/>
            <person name="Riley R."/>
            <person name="Labutti K."/>
            <person name="Andreopoulos B."/>
            <person name="Lipzen A."/>
            <person name="Chen C."/>
            <person name="Yanf M."/>
            <person name="Daum C."/>
            <person name="Ng V."/>
            <person name="Clum A."/>
            <person name="Steindorff A."/>
            <person name="Ohm R."/>
            <person name="Martin F."/>
            <person name="Silar P."/>
            <person name="Natvig D."/>
            <person name="Lalanne C."/>
            <person name="Gautier V."/>
            <person name="Ament-Velasquez S.L."/>
            <person name="Kruys A."/>
            <person name="Hutchinson M.I."/>
            <person name="Powell A.J."/>
            <person name="Barry K."/>
            <person name="Miller A.N."/>
            <person name="Grigoriev I.V."/>
            <person name="Debuchy R."/>
            <person name="Gladieux P."/>
            <person name="Thoren M.H."/>
            <person name="Johannesson H."/>
        </authorList>
    </citation>
    <scope>NUCLEOTIDE SEQUENCE</scope>
    <source>
        <strain evidence="2">CBS 606.72</strain>
    </source>
</reference>